<evidence type="ECO:0000256" key="1">
    <source>
        <dbReference type="SAM" id="MobiDB-lite"/>
    </source>
</evidence>
<dbReference type="EMBL" id="CAXHTA020000021">
    <property type="protein sequence ID" value="CAL5229670.1"/>
    <property type="molecule type" value="Genomic_DNA"/>
</dbReference>
<sequence>MVDHTTFPYRCDDTGKGGFSDFWNHTGVIPWSKDAEERHKKRTGSACKRLDFLAVDHQVALLGATWDELDSVALRRIWHLQPDTQAEVDLALKEMHRMARPIVAFHVRGDGKDDNLLFDESSQGKGEDMLGTFQRTFPDVQARTCMLIGDDHAAVDRAEEPIKQALGCHIYKRKMFYREEGFNADDFVQQSSELRCKQTRLLIADMELMARADYLVASLDHDLPYIVQAMRFGLYRKDRRTFVDASEKHRDWYESIRSMFRADAEKHPPGARKKSPGSKTHRMGSG</sequence>
<keyword evidence="3" id="KW-1185">Reference proteome</keyword>
<dbReference type="Proteomes" id="UP001497392">
    <property type="component" value="Unassembled WGS sequence"/>
</dbReference>
<accession>A0ABP1GBT6</accession>
<reference evidence="2 3" key="1">
    <citation type="submission" date="2024-06" db="EMBL/GenBank/DDBJ databases">
        <authorList>
            <person name="Kraege A."/>
            <person name="Thomma B."/>
        </authorList>
    </citation>
    <scope>NUCLEOTIDE SEQUENCE [LARGE SCALE GENOMIC DNA]</scope>
</reference>
<feature type="compositionally biased region" description="Basic residues" evidence="1">
    <location>
        <begin position="269"/>
        <end position="286"/>
    </location>
</feature>
<name>A0ABP1GBT6_9CHLO</name>
<organism evidence="2 3">
    <name type="scientific">Coccomyxa viridis</name>
    <dbReference type="NCBI Taxonomy" id="1274662"/>
    <lineage>
        <taxon>Eukaryota</taxon>
        <taxon>Viridiplantae</taxon>
        <taxon>Chlorophyta</taxon>
        <taxon>core chlorophytes</taxon>
        <taxon>Trebouxiophyceae</taxon>
        <taxon>Trebouxiophyceae incertae sedis</taxon>
        <taxon>Coccomyxaceae</taxon>
        <taxon>Coccomyxa</taxon>
    </lineage>
</organism>
<evidence type="ECO:0000313" key="3">
    <source>
        <dbReference type="Proteomes" id="UP001497392"/>
    </source>
</evidence>
<protein>
    <submittedName>
        <fullName evidence="2">G13037 protein</fullName>
    </submittedName>
</protein>
<comment type="caution">
    <text evidence="2">The sequence shown here is derived from an EMBL/GenBank/DDBJ whole genome shotgun (WGS) entry which is preliminary data.</text>
</comment>
<proteinExistence type="predicted"/>
<gene>
    <name evidence="2" type="primary">g13037</name>
    <name evidence="2" type="ORF">VP750_LOCUS11576</name>
</gene>
<feature type="region of interest" description="Disordered" evidence="1">
    <location>
        <begin position="263"/>
        <end position="286"/>
    </location>
</feature>
<evidence type="ECO:0000313" key="2">
    <source>
        <dbReference type="EMBL" id="CAL5229670.1"/>
    </source>
</evidence>